<feature type="domain" description="AB hydrolase-1" evidence="1">
    <location>
        <begin position="29"/>
        <end position="142"/>
    </location>
</feature>
<dbReference type="Proteomes" id="UP000053681">
    <property type="component" value="Unassembled WGS sequence"/>
</dbReference>
<sequence length="248" mass="27865">MDTKVSGQWINIDGAELYYEYIGEQNDGPTIVFMSGYGWPLENWQPIREDVSTFAKIFMYDRESVGNSSQGNNPKHSLQIVEHLRTLLQKANIKPPFILVGHSFGGVNARLYTNMYPKEVAGVILLESCHEDQNKVMAPLLSKEAQEGYFAQFHVEGIEGSLTEFEESLEQVRGADIGDTPLMVMTGCTQPIHTTDSMAVWMNFQKELATLSTKSKHIIIKEAGHAIHIDQPEAVIDAIWEMVEMVSK</sequence>
<name>A0A0V8JAD9_9BACI</name>
<evidence type="ECO:0000313" key="3">
    <source>
        <dbReference type="Proteomes" id="UP000053681"/>
    </source>
</evidence>
<dbReference type="InterPro" id="IPR050266">
    <property type="entry name" value="AB_hydrolase_sf"/>
</dbReference>
<dbReference type="SUPFAM" id="SSF53474">
    <property type="entry name" value="alpha/beta-Hydrolases"/>
    <property type="match status" value="1"/>
</dbReference>
<dbReference type="Pfam" id="PF00561">
    <property type="entry name" value="Abhydrolase_1"/>
    <property type="match status" value="1"/>
</dbReference>
<proteinExistence type="predicted"/>
<dbReference type="PANTHER" id="PTHR43798">
    <property type="entry name" value="MONOACYLGLYCEROL LIPASE"/>
    <property type="match status" value="1"/>
</dbReference>
<organism evidence="2 3">
    <name type="scientific">Priestia veravalensis</name>
    <dbReference type="NCBI Taxonomy" id="1414648"/>
    <lineage>
        <taxon>Bacteria</taxon>
        <taxon>Bacillati</taxon>
        <taxon>Bacillota</taxon>
        <taxon>Bacilli</taxon>
        <taxon>Bacillales</taxon>
        <taxon>Bacillaceae</taxon>
        <taxon>Priestia</taxon>
    </lineage>
</organism>
<dbReference type="AlphaFoldDB" id="A0A0V8JAD9"/>
<dbReference type="RefSeq" id="WP_062687472.1">
    <property type="nucleotide sequence ID" value="NZ_KQ758762.1"/>
</dbReference>
<dbReference type="InterPro" id="IPR029058">
    <property type="entry name" value="AB_hydrolase_fold"/>
</dbReference>
<dbReference type="Gene3D" id="3.40.50.1820">
    <property type="entry name" value="alpha/beta hydrolase"/>
    <property type="match status" value="1"/>
</dbReference>
<protein>
    <submittedName>
        <fullName evidence="2">2-hydroxy-6-oxononatrienedioate hydrolase</fullName>
    </submittedName>
</protein>
<reference evidence="2 3" key="1">
    <citation type="submission" date="2015-11" db="EMBL/GenBank/DDBJ databases">
        <title>Bacillus caseinolyticus sp nov.</title>
        <authorList>
            <person name="Dastager S.G."/>
            <person name="Mawlankar R."/>
        </authorList>
    </citation>
    <scope>NUCLEOTIDE SEQUENCE [LARGE SCALE GENOMIC DNA]</scope>
    <source>
        <strain evidence="2 3">SGD-V-76</strain>
    </source>
</reference>
<accession>A0A0V8JAD9</accession>
<comment type="caution">
    <text evidence="2">The sequence shown here is derived from an EMBL/GenBank/DDBJ whole genome shotgun (WGS) entry which is preliminary data.</text>
</comment>
<dbReference type="GO" id="GO:0016787">
    <property type="term" value="F:hydrolase activity"/>
    <property type="evidence" value="ECO:0007669"/>
    <property type="project" value="UniProtKB-KW"/>
</dbReference>
<dbReference type="EMBL" id="LNQP01000148">
    <property type="protein sequence ID" value="KSU83961.1"/>
    <property type="molecule type" value="Genomic_DNA"/>
</dbReference>
<evidence type="ECO:0000313" key="2">
    <source>
        <dbReference type="EMBL" id="KSU83961.1"/>
    </source>
</evidence>
<evidence type="ECO:0000259" key="1">
    <source>
        <dbReference type="Pfam" id="PF00561"/>
    </source>
</evidence>
<keyword evidence="2" id="KW-0378">Hydrolase</keyword>
<keyword evidence="3" id="KW-1185">Reference proteome</keyword>
<dbReference type="InterPro" id="IPR000073">
    <property type="entry name" value="AB_hydrolase_1"/>
</dbReference>
<gene>
    <name evidence="2" type="ORF">AS180_21220</name>
</gene>